<evidence type="ECO:0000313" key="2">
    <source>
        <dbReference type="Proteomes" id="UP000245921"/>
    </source>
</evidence>
<dbReference type="EMBL" id="QGGI01000006">
    <property type="protein sequence ID" value="PWJ95227.1"/>
    <property type="molecule type" value="Genomic_DNA"/>
</dbReference>
<proteinExistence type="predicted"/>
<keyword evidence="2" id="KW-1185">Reference proteome</keyword>
<comment type="caution">
    <text evidence="1">The sequence shown here is derived from an EMBL/GenBank/DDBJ whole genome shotgun (WGS) entry which is preliminary data.</text>
</comment>
<accession>A0AA45HIZ2</accession>
<dbReference type="Proteomes" id="UP000245921">
    <property type="component" value="Unassembled WGS sequence"/>
</dbReference>
<gene>
    <name evidence="1" type="ORF">C7380_10634</name>
</gene>
<evidence type="ECO:0000313" key="1">
    <source>
        <dbReference type="EMBL" id="PWJ95227.1"/>
    </source>
</evidence>
<protein>
    <submittedName>
        <fullName evidence="1">Uncharacterized protein</fullName>
    </submittedName>
</protein>
<dbReference type="RefSeq" id="WP_109604478.1">
    <property type="nucleotide sequence ID" value="NZ_QGGI01000006.1"/>
</dbReference>
<name>A0AA45HIZ2_9BACT</name>
<dbReference type="AlphaFoldDB" id="A0AA45HIZ2"/>
<sequence>MKILKKFYMRKIYKYIKNNYFDLKIESSNGKFKIIEEKNYIKITEQIIKGLNEGIYLYLLYYKGKKIDLNILFEISNIFGIKIIVFESEKIIYLFENELKIYNKYQETFKRIILYKEIKYFFGYYEEISKNENIFYFLNKKIDIFILNNKKINFENIKDLSNIYISPIFMDKMMFFPTLYEKALKMNNHIDIINVIENLKIYKKNIQNEKIIKKIIKKIE</sequence>
<organism evidence="1 2">
    <name type="scientific">Oceanotoga teriensis</name>
    <dbReference type="NCBI Taxonomy" id="515440"/>
    <lineage>
        <taxon>Bacteria</taxon>
        <taxon>Thermotogati</taxon>
        <taxon>Thermotogota</taxon>
        <taxon>Thermotogae</taxon>
        <taxon>Petrotogales</taxon>
        <taxon>Petrotogaceae</taxon>
        <taxon>Oceanotoga</taxon>
    </lineage>
</organism>
<reference evidence="1 2" key="1">
    <citation type="submission" date="2018-05" db="EMBL/GenBank/DDBJ databases">
        <title>Genomic Encyclopedia of Type Strains, Phase IV (KMG-IV): sequencing the most valuable type-strain genomes for metagenomic binning, comparative biology and taxonomic classification.</title>
        <authorList>
            <person name="Goeker M."/>
        </authorList>
    </citation>
    <scope>NUCLEOTIDE SEQUENCE [LARGE SCALE GENOMIC DNA]</scope>
    <source>
        <strain evidence="1 2">DSM 24906</strain>
    </source>
</reference>